<dbReference type="STRING" id="216432.CA2559_10278"/>
<dbReference type="HOGENOM" id="CLU_160616_0_0_10"/>
<name>A3U9C8_CROAH</name>
<dbReference type="EMBL" id="CP002046">
    <property type="protein sequence ID" value="EAP86414.1"/>
    <property type="molecule type" value="Genomic_DNA"/>
</dbReference>
<protein>
    <submittedName>
        <fullName evidence="1">Uncharacterized protein</fullName>
    </submittedName>
</protein>
<accession>A3U9C8</accession>
<organism evidence="1 2">
    <name type="scientific">Croceibacter atlanticus (strain ATCC BAA-628 / JCM 21780 / CIP 108009 / IAM 15332 / KCTC 12090 / HTCC2559)</name>
    <dbReference type="NCBI Taxonomy" id="216432"/>
    <lineage>
        <taxon>Bacteria</taxon>
        <taxon>Pseudomonadati</taxon>
        <taxon>Bacteroidota</taxon>
        <taxon>Flavobacteriia</taxon>
        <taxon>Flavobacteriales</taxon>
        <taxon>Flavobacteriaceae</taxon>
        <taxon>Croceibacter</taxon>
    </lineage>
</organism>
<dbReference type="Pfam" id="PF14076">
    <property type="entry name" value="DUF4258"/>
    <property type="match status" value="1"/>
</dbReference>
<dbReference type="AlphaFoldDB" id="A3U9C8"/>
<dbReference type="InterPro" id="IPR025354">
    <property type="entry name" value="DUF4258"/>
</dbReference>
<reference evidence="1 2" key="1">
    <citation type="journal article" date="2010" name="J. Bacteriol.">
        <title>The complete genome sequence of Croceibacter atlanticus HTCC2559T.</title>
        <authorList>
            <person name="Oh H.M."/>
            <person name="Kang I."/>
            <person name="Ferriera S."/>
            <person name="Giovannoni S.J."/>
            <person name="Cho J.C."/>
        </authorList>
    </citation>
    <scope>NUCLEOTIDE SEQUENCE [LARGE SCALE GENOMIC DNA]</scope>
    <source>
        <strain evidence="2">ATCC BAA-628 / HTCC2559 / KCTC 12090</strain>
    </source>
</reference>
<dbReference type="Proteomes" id="UP000002297">
    <property type="component" value="Chromosome"/>
</dbReference>
<sequence>MFFLGGKRASCDYGPESRVLKNIKLKDRIFTSEAIAEMARVQLDTSDISAALLNGDVIFSESNTNLDSCNIYAISHYKGDQEFKFKAENCKVKATISDVELVE</sequence>
<gene>
    <name evidence="1" type="ordered locus">CA2559_10278</name>
</gene>
<proteinExistence type="predicted"/>
<dbReference type="KEGG" id="cat:CA2559_10278"/>
<evidence type="ECO:0000313" key="2">
    <source>
        <dbReference type="Proteomes" id="UP000002297"/>
    </source>
</evidence>
<evidence type="ECO:0000313" key="1">
    <source>
        <dbReference type="EMBL" id="EAP86414.1"/>
    </source>
</evidence>
<keyword evidence="2" id="KW-1185">Reference proteome</keyword>